<dbReference type="CDD" id="cd22659">
    <property type="entry name" value="STING_bact-like"/>
    <property type="match status" value="1"/>
</dbReference>
<accession>A0A327WNX5</accession>
<evidence type="ECO:0000259" key="11">
    <source>
        <dbReference type="Pfam" id="PF10137"/>
    </source>
</evidence>
<reference evidence="13 14" key="1">
    <citation type="submission" date="2018-06" db="EMBL/GenBank/DDBJ databases">
        <title>Genomic Encyclopedia of Archaeal and Bacterial Type Strains, Phase II (KMG-II): from individual species to whole genera.</title>
        <authorList>
            <person name="Goeker M."/>
        </authorList>
    </citation>
    <scope>NUCLEOTIDE SEQUENCE [LARGE SCALE GENOMIC DNA]</scope>
    <source>
        <strain evidence="13 14">DSM 21851</strain>
    </source>
</reference>
<dbReference type="EMBL" id="QLMC01000008">
    <property type="protein sequence ID" value="RAJ92232.1"/>
    <property type="molecule type" value="Genomic_DNA"/>
</dbReference>
<protein>
    <recommendedName>
        <fullName evidence="6">CD-NTase-associated protein 12</fullName>
        <ecNumber evidence="5">3.2.2.5</ecNumber>
    </recommendedName>
    <alternativeName>
        <fullName evidence="7">NAD(+) hydrolase</fullName>
    </alternativeName>
    <alternativeName>
        <fullName evidence="8">TIR-STING</fullName>
    </alternativeName>
</protein>
<evidence type="ECO:0000256" key="3">
    <source>
        <dbReference type="ARBA" id="ARBA00023118"/>
    </source>
</evidence>
<evidence type="ECO:0000313" key="14">
    <source>
        <dbReference type="Proteomes" id="UP000248790"/>
    </source>
</evidence>
<evidence type="ECO:0000256" key="9">
    <source>
        <dbReference type="ARBA" id="ARBA00049230"/>
    </source>
</evidence>
<dbReference type="InterPro" id="IPR019302">
    <property type="entry name" value="CAP12/PCTIR_TIR_dom"/>
</dbReference>
<evidence type="ECO:0000256" key="2">
    <source>
        <dbReference type="ARBA" id="ARBA00022801"/>
    </source>
</evidence>
<feature type="binding site" evidence="15">
    <location>
        <position position="256"/>
    </location>
    <ligand>
        <name>3',3'-c-di-GMP</name>
        <dbReference type="ChEBI" id="CHEBI:58805"/>
    </ligand>
</feature>
<dbReference type="PDB" id="8HWI">
    <property type="method" value="X-ray"/>
    <property type="resolution" value="2.73 A"/>
    <property type="chains" value="A/B/C/D/E/F=159-331"/>
</dbReference>
<dbReference type="Proteomes" id="UP000248790">
    <property type="component" value="Unassembled WGS sequence"/>
</dbReference>
<feature type="binding site" evidence="15">
    <location>
        <position position="274"/>
    </location>
    <ligand>
        <name>3',3'-c-di-GMP</name>
        <dbReference type="ChEBI" id="CHEBI:58805"/>
    </ligand>
</feature>
<organism evidence="13 14">
    <name type="scientific">Larkinella arboricola</name>
    <dbReference type="NCBI Taxonomy" id="643671"/>
    <lineage>
        <taxon>Bacteria</taxon>
        <taxon>Pseudomonadati</taxon>
        <taxon>Bacteroidota</taxon>
        <taxon>Cytophagia</taxon>
        <taxon>Cytophagales</taxon>
        <taxon>Spirosomataceae</taxon>
        <taxon>Larkinella</taxon>
    </lineage>
</organism>
<evidence type="ECO:0000259" key="12">
    <source>
        <dbReference type="Pfam" id="PF20300"/>
    </source>
</evidence>
<dbReference type="GO" id="GO:0000166">
    <property type="term" value="F:nucleotide binding"/>
    <property type="evidence" value="ECO:0007669"/>
    <property type="project" value="UniProtKB-KW"/>
</dbReference>
<evidence type="ECO:0000256" key="8">
    <source>
        <dbReference type="ARBA" id="ARBA00034366"/>
    </source>
</evidence>
<proteinExistence type="evidence at protein level"/>
<dbReference type="SMR" id="A0A327WNX5"/>
<comment type="caution">
    <text evidence="13">The sequence shown here is derived from an EMBL/GenBank/DDBJ whole genome shotgun (WGS) entry which is preliminary data.</text>
</comment>
<dbReference type="EC" id="3.2.2.5" evidence="5"/>
<dbReference type="AlphaFoldDB" id="A0A327WNX5"/>
<keyword evidence="1 15" id="KW-0547">Nucleotide-binding</keyword>
<feature type="binding site" evidence="15">
    <location>
        <position position="176"/>
    </location>
    <ligand>
        <name>3',3'-c-di-GMP</name>
        <dbReference type="ChEBI" id="CHEBI:58805"/>
    </ligand>
</feature>
<dbReference type="InterPro" id="IPR046876">
    <property type="entry name" value="Prok_STING"/>
</dbReference>
<reference evidence="15" key="2">
    <citation type="journal article" date="2023" name="Nat. Commun.">
        <title>Structural insights into the regulation, ligand recognition, and oligomerization of bacterial STING.</title>
        <authorList>
            <person name="Hou M.H."/>
            <person name="Wang Y.C."/>
            <person name="Yang C.S."/>
            <person name="Liao K.F."/>
            <person name="Chang J.W."/>
            <person name="Shih O."/>
            <person name="Yeh Y.Q."/>
            <person name="Sriramoju M.K."/>
            <person name="Weng T.W."/>
            <person name="Jeng U.S."/>
            <person name="Hsu S.D."/>
            <person name="Chen Y."/>
        </authorList>
    </citation>
    <scope>X-RAY CRYSTALLOGRAPHY (2.73 ANGSTROMS) OF 159-331 IN COMPLEX WITH 3',3'-C-DI-GMP</scope>
</reference>
<gene>
    <name evidence="13" type="ORF">LX87_05200</name>
</gene>
<evidence type="ECO:0000256" key="1">
    <source>
        <dbReference type="ARBA" id="ARBA00022741"/>
    </source>
</evidence>
<evidence type="ECO:0000256" key="6">
    <source>
        <dbReference type="ARBA" id="ARBA00034339"/>
    </source>
</evidence>
<keyword evidence="14" id="KW-1185">Reference proteome</keyword>
<feature type="binding site" evidence="15">
    <location>
        <position position="275"/>
    </location>
    <ligand>
        <name>3',3'-c-di-GMP</name>
        <dbReference type="ChEBI" id="CHEBI:58805"/>
    </ligand>
</feature>
<dbReference type="RefSeq" id="WP_111631205.1">
    <property type="nucleotide sequence ID" value="NZ_QLMC01000008.1"/>
</dbReference>
<evidence type="ECO:0000256" key="7">
    <source>
        <dbReference type="ARBA" id="ARBA00034355"/>
    </source>
</evidence>
<feature type="binding site" evidence="15">
    <location>
        <position position="177"/>
    </location>
    <ligand>
        <name>3',3'-c-di-GMP</name>
        <dbReference type="ChEBI" id="CHEBI:58805"/>
    </ligand>
</feature>
<evidence type="ECO:0000313" key="13">
    <source>
        <dbReference type="EMBL" id="RAJ92232.1"/>
    </source>
</evidence>
<dbReference type="Pfam" id="PF20300">
    <property type="entry name" value="prok_STING"/>
    <property type="match status" value="1"/>
</dbReference>
<feature type="domain" description="Prokaryotic STING" evidence="12">
    <location>
        <begin position="165"/>
        <end position="313"/>
    </location>
</feature>
<keyword evidence="3" id="KW-0051">Antiviral defense</keyword>
<comment type="similarity">
    <text evidence="4">In the C-terminal section; belongs to the bacterial STING family.</text>
</comment>
<keyword evidence="10" id="KW-0175">Coiled coil</keyword>
<feature type="binding site" evidence="15">
    <location>
        <position position="251"/>
    </location>
    <ligand>
        <name>3',3'-c-di-GMP</name>
        <dbReference type="ChEBI" id="CHEBI:58805"/>
    </ligand>
</feature>
<evidence type="ECO:0000256" key="5">
    <source>
        <dbReference type="ARBA" id="ARBA00034327"/>
    </source>
</evidence>
<sequence>MSKKKETVNKAMKPTIFIASSGKSSDIAEAIKLNLDKEAEVDIWTENIFQQNEGTLETLMNRASYYDFFIGVFAADDTAIIKKKKKDVTRDNVIFEFGLFLGRIGLDRTFFVLEEGIDLFNDWNGITTSTFTRRDNLTSALGASCIRIKERMKVAEELFNYTVLPSTSLAVGYYYNFLREILEAFNNQKSIQIILERDRTGKPTKTIDYEIKKPYPTIEIRVPQNLASLKKEVLTWNTSEYKQIFINAASRTYPFFLQGEFKEDQILSIFDIPTTLYASYLTIKELFTDSFLKTQNNERKLINKEIRNFERTLSKLIDDTIEEKFYKFTIY</sequence>
<evidence type="ECO:0007829" key="15">
    <source>
        <dbReference type="PDB" id="8HWI"/>
    </source>
</evidence>
<dbReference type="GO" id="GO:0051607">
    <property type="term" value="P:defense response to virus"/>
    <property type="evidence" value="ECO:0007669"/>
    <property type="project" value="UniProtKB-KW"/>
</dbReference>
<name>A0A327WNX5_LARAB</name>
<evidence type="ECO:0000256" key="10">
    <source>
        <dbReference type="SAM" id="Coils"/>
    </source>
</evidence>
<evidence type="ECO:0000256" key="4">
    <source>
        <dbReference type="ARBA" id="ARBA00034315"/>
    </source>
</evidence>
<keyword evidence="2" id="KW-0378">Hydrolase</keyword>
<feature type="binding site" evidence="15">
    <location>
        <position position="271"/>
    </location>
    <ligand>
        <name>3',3'-c-di-GMP</name>
        <dbReference type="ChEBI" id="CHEBI:58805"/>
    </ligand>
</feature>
<comment type="catalytic activity">
    <reaction evidence="9">
        <text>NAD(+) + H2O = ADP-D-ribose + nicotinamide + H(+)</text>
        <dbReference type="Rhea" id="RHEA:16301"/>
        <dbReference type="ChEBI" id="CHEBI:15377"/>
        <dbReference type="ChEBI" id="CHEBI:15378"/>
        <dbReference type="ChEBI" id="CHEBI:17154"/>
        <dbReference type="ChEBI" id="CHEBI:57540"/>
        <dbReference type="ChEBI" id="CHEBI:57967"/>
        <dbReference type="EC" id="3.2.2.5"/>
    </reaction>
</comment>
<feature type="domain" description="CD-NTase-associated protein 12/Pycsar effector protein TIR" evidence="11">
    <location>
        <begin position="16"/>
        <end position="131"/>
    </location>
</feature>
<dbReference type="GO" id="GO:0050135">
    <property type="term" value="F:NADP+ nucleosidase activity"/>
    <property type="evidence" value="ECO:0007669"/>
    <property type="project" value="InterPro"/>
</dbReference>
<feature type="coiled-coil region" evidence="10">
    <location>
        <begin position="292"/>
        <end position="319"/>
    </location>
</feature>
<dbReference type="OrthoDB" id="5497289at2"/>
<dbReference type="Pfam" id="PF10137">
    <property type="entry name" value="CAP12-PCTIR_TIR"/>
    <property type="match status" value="1"/>
</dbReference>
<dbReference type="GO" id="GO:0003953">
    <property type="term" value="F:NAD+ nucleosidase activity"/>
    <property type="evidence" value="ECO:0007669"/>
    <property type="project" value="UniProtKB-EC"/>
</dbReference>
<keyword evidence="15" id="KW-0002">3D-structure</keyword>